<protein>
    <recommendedName>
        <fullName evidence="1">DUF6671 domain-containing protein</fullName>
    </recommendedName>
</protein>
<feature type="domain" description="DUF6671" evidence="1">
    <location>
        <begin position="68"/>
        <end position="287"/>
    </location>
</feature>
<reference evidence="2 3" key="1">
    <citation type="submission" date="2018-11" db="EMBL/GenBank/DDBJ databases">
        <title>Genome squencing of methanotrophic bacteria isolated from alkaline groundwater in Korea.</title>
        <authorList>
            <person name="Nguyen L.N."/>
        </authorList>
    </citation>
    <scope>NUCLEOTIDE SEQUENCE [LARGE SCALE GENOMIC DNA]</scope>
    <source>
        <strain evidence="2 3">GW6</strain>
        <plasmid evidence="3">pgw6_1</plasmid>
    </source>
</reference>
<evidence type="ECO:0000259" key="1">
    <source>
        <dbReference type="Pfam" id="PF20376"/>
    </source>
</evidence>
<dbReference type="RefSeq" id="WP_124740429.1">
    <property type="nucleotide sequence ID" value="NZ_CP034087.1"/>
</dbReference>
<dbReference type="AlphaFoldDB" id="A0A3G8MAL0"/>
<name>A0A3G8MAL0_9HYPH</name>
<dbReference type="Proteomes" id="UP000273982">
    <property type="component" value="Plasmid pGW6_1"/>
</dbReference>
<keyword evidence="2" id="KW-0614">Plasmid</keyword>
<dbReference type="InterPro" id="IPR046612">
    <property type="entry name" value="DUF6671"/>
</dbReference>
<dbReference type="Pfam" id="PF20376">
    <property type="entry name" value="DUF6671"/>
    <property type="match status" value="1"/>
</dbReference>
<sequence length="287" mass="30466">MAQARHPYAGRTAVFATMHRKEEVVAPALMSTPGLIVTSTPGLDTDQLGTFSGEIPRDGTMLDVAMRKARLGMSAAGVPLGLASEGSFGPHPVIPYIPAGMELLVFVDDERGIVVTESLIAEKTNYDHLVILPGEASDEFLQRIGFPTHGLIVRPNEGEVASALAKGIVDPDSLRRAIEAAAAVSSDGRARMETDMRAHFNPTRMRSLAILAERLAQRLARQCPACGAPGFGRTGSLTGLLCEACGTPTELVVAEILGCPACDYTEERLRGDGLQRAPAQHCPLCNP</sequence>
<geneLocation type="plasmid" evidence="3">
    <name>pgw6_1</name>
</geneLocation>
<dbReference type="InterPro" id="IPR024064">
    <property type="entry name" value="FdhE-like_sf"/>
</dbReference>
<organism evidence="2 3">
    <name type="scientific">Methylocystis rosea</name>
    <dbReference type="NCBI Taxonomy" id="173366"/>
    <lineage>
        <taxon>Bacteria</taxon>
        <taxon>Pseudomonadati</taxon>
        <taxon>Pseudomonadota</taxon>
        <taxon>Alphaproteobacteria</taxon>
        <taxon>Hyphomicrobiales</taxon>
        <taxon>Methylocystaceae</taxon>
        <taxon>Methylocystis</taxon>
    </lineage>
</organism>
<evidence type="ECO:0000313" key="2">
    <source>
        <dbReference type="EMBL" id="AZG78921.1"/>
    </source>
</evidence>
<dbReference type="SUPFAM" id="SSF144020">
    <property type="entry name" value="FdhE-like"/>
    <property type="match status" value="1"/>
</dbReference>
<accession>A0A3G8MAL0</accession>
<evidence type="ECO:0000313" key="3">
    <source>
        <dbReference type="Proteomes" id="UP000273982"/>
    </source>
</evidence>
<gene>
    <name evidence="2" type="ORF">EHO51_19125</name>
</gene>
<dbReference type="EMBL" id="CP034087">
    <property type="protein sequence ID" value="AZG78921.1"/>
    <property type="molecule type" value="Genomic_DNA"/>
</dbReference>
<dbReference type="KEGG" id="mros:EHO51_19125"/>
<proteinExistence type="predicted"/>